<dbReference type="GO" id="GO:0005524">
    <property type="term" value="F:ATP binding"/>
    <property type="evidence" value="ECO:0007669"/>
    <property type="project" value="UniProtKB-UniRule"/>
</dbReference>
<dbReference type="PANTHER" id="PTHR42753:SF2">
    <property type="entry name" value="PROLINE--TRNA LIGASE"/>
    <property type="match status" value="1"/>
</dbReference>
<dbReference type="SUPFAM" id="SSF55681">
    <property type="entry name" value="Class II aaRS and biotin synthetases"/>
    <property type="match status" value="1"/>
</dbReference>
<dbReference type="GO" id="GO:0004827">
    <property type="term" value="F:proline-tRNA ligase activity"/>
    <property type="evidence" value="ECO:0007669"/>
    <property type="project" value="UniProtKB-UniRule"/>
</dbReference>
<evidence type="ECO:0000313" key="13">
    <source>
        <dbReference type="Proteomes" id="UP000266328"/>
    </source>
</evidence>
<comment type="subunit">
    <text evidence="2 10">Homodimer.</text>
</comment>
<comment type="domain">
    <text evidence="10">Consists of three domains: the N-terminal catalytic domain, the editing domain and the C-terminal anticodon-binding domain.</text>
</comment>
<dbReference type="Pfam" id="PF03129">
    <property type="entry name" value="HGTP_anticodon"/>
    <property type="match status" value="1"/>
</dbReference>
<keyword evidence="4 10" id="KW-0436">Ligase</keyword>
<accession>A0A398CW01</accession>
<dbReference type="Gene3D" id="3.40.50.800">
    <property type="entry name" value="Anticodon-binding domain"/>
    <property type="match status" value="1"/>
</dbReference>
<dbReference type="Pfam" id="PF04073">
    <property type="entry name" value="tRNA_edit"/>
    <property type="match status" value="1"/>
</dbReference>
<dbReference type="GO" id="GO:0006433">
    <property type="term" value="P:prolyl-tRNA aminoacylation"/>
    <property type="evidence" value="ECO:0007669"/>
    <property type="project" value="UniProtKB-UniRule"/>
</dbReference>
<dbReference type="Pfam" id="PF00587">
    <property type="entry name" value="tRNA-synt_2b"/>
    <property type="match status" value="1"/>
</dbReference>
<evidence type="ECO:0000256" key="8">
    <source>
        <dbReference type="ARBA" id="ARBA00023146"/>
    </source>
</evidence>
<organism evidence="12 13">
    <name type="scientific">Candidatus Cryosericum terrychapinii</name>
    <dbReference type="NCBI Taxonomy" id="2290919"/>
    <lineage>
        <taxon>Bacteria</taxon>
        <taxon>Pseudomonadati</taxon>
        <taxon>Caldisericota/Cryosericota group</taxon>
        <taxon>Candidatus Cryosericota</taxon>
        <taxon>Candidatus Cryosericia</taxon>
        <taxon>Candidatus Cryosericales</taxon>
        <taxon>Candidatus Cryosericaceae</taxon>
        <taxon>Candidatus Cryosericum</taxon>
    </lineage>
</organism>
<dbReference type="RefSeq" id="WP_119088492.1">
    <property type="nucleotide sequence ID" value="NZ_QXIS01000004.1"/>
</dbReference>
<comment type="function">
    <text evidence="10">Catalyzes the attachment of proline to tRNA(Pro) in a two-step reaction: proline is first activated by ATP to form Pro-AMP and then transferred to the acceptor end of tRNA(Pro). As ProRS can inadvertently accommodate and process non-cognate amino acids such as alanine and cysteine, to avoid such errors it has two additional distinct editing activities against alanine. One activity is designated as 'pretransfer' editing and involves the tRNA(Pro)-independent hydrolysis of activated Ala-AMP. The other activity is designated 'posttransfer' editing and involves deacylation of mischarged Ala-tRNA(Pro). The misacylated Cys-tRNA(Pro) is not edited by ProRS.</text>
</comment>
<dbReference type="NCBIfam" id="NF006625">
    <property type="entry name" value="PRK09194.1"/>
    <property type="match status" value="1"/>
</dbReference>
<dbReference type="InterPro" id="IPR002314">
    <property type="entry name" value="aa-tRNA-synt_IIb"/>
</dbReference>
<evidence type="ECO:0000313" key="12">
    <source>
        <dbReference type="EMBL" id="RIE06825.1"/>
    </source>
</evidence>
<comment type="similarity">
    <text evidence="10">Belongs to the class-II aminoacyl-tRNA synthetase family. ProS type 1 subfamily.</text>
</comment>
<keyword evidence="8 10" id="KW-0030">Aminoacyl-tRNA synthetase</keyword>
<keyword evidence="6 10" id="KW-0067">ATP-binding</keyword>
<evidence type="ECO:0000256" key="3">
    <source>
        <dbReference type="ARBA" id="ARBA00022490"/>
    </source>
</evidence>
<dbReference type="CDD" id="cd04334">
    <property type="entry name" value="ProRS-INS"/>
    <property type="match status" value="1"/>
</dbReference>
<dbReference type="SUPFAM" id="SSF55826">
    <property type="entry name" value="YbaK/ProRS associated domain"/>
    <property type="match status" value="1"/>
</dbReference>
<dbReference type="Proteomes" id="UP000266328">
    <property type="component" value="Unassembled WGS sequence"/>
</dbReference>
<reference evidence="12 13" key="1">
    <citation type="submission" date="2018-09" db="EMBL/GenBank/DDBJ databases">
        <title>Discovery and Ecogenomic Context for Candidatus Cryosericales, a Global Caldiserica Order Active in Thawing Permafrost.</title>
        <authorList>
            <person name="Martinez M.A."/>
            <person name="Woodcroft B.J."/>
            <person name="Ignacio Espinoza J.C."/>
            <person name="Zayed A."/>
            <person name="Singleton C.M."/>
            <person name="Boyd J."/>
            <person name="Li Y.-F."/>
            <person name="Purvine S."/>
            <person name="Maughan H."/>
            <person name="Hodgkins S.B."/>
            <person name="Anderson D."/>
            <person name="Sederholm M."/>
            <person name="Temperton B."/>
            <person name="Saleska S.R."/>
            <person name="Tyson G.W."/>
            <person name="Rich V.I."/>
        </authorList>
    </citation>
    <scope>NUCLEOTIDE SEQUENCE [LARGE SCALE GENOMIC DNA]</scope>
    <source>
        <strain evidence="12 13">SMC7</strain>
    </source>
</reference>
<dbReference type="InterPro" id="IPR002316">
    <property type="entry name" value="Pro-tRNA-ligase_IIa"/>
</dbReference>
<evidence type="ECO:0000256" key="2">
    <source>
        <dbReference type="ARBA" id="ARBA00011738"/>
    </source>
</evidence>
<dbReference type="SUPFAM" id="SSF52954">
    <property type="entry name" value="Class II aaRS ABD-related"/>
    <property type="match status" value="1"/>
</dbReference>
<evidence type="ECO:0000256" key="7">
    <source>
        <dbReference type="ARBA" id="ARBA00022917"/>
    </source>
</evidence>
<evidence type="ECO:0000256" key="5">
    <source>
        <dbReference type="ARBA" id="ARBA00022741"/>
    </source>
</evidence>
<dbReference type="InterPro" id="IPR045864">
    <property type="entry name" value="aa-tRNA-synth_II/BPL/LPL"/>
</dbReference>
<comment type="subcellular location">
    <subcellularLocation>
        <location evidence="1 10">Cytoplasm</location>
    </subcellularLocation>
</comment>
<name>A0A398CW01_9BACT</name>
<dbReference type="InterPro" id="IPR036754">
    <property type="entry name" value="YbaK/aa-tRNA-synt-asso_dom_sf"/>
</dbReference>
<keyword evidence="7 10" id="KW-0648">Protein biosynthesis</keyword>
<proteinExistence type="inferred from homology"/>
<dbReference type="OrthoDB" id="9809052at2"/>
<dbReference type="InterPro" id="IPR007214">
    <property type="entry name" value="YbaK/aa-tRNA-synth-assoc-dom"/>
</dbReference>
<evidence type="ECO:0000256" key="1">
    <source>
        <dbReference type="ARBA" id="ARBA00004496"/>
    </source>
</evidence>
<dbReference type="InterPro" id="IPR004154">
    <property type="entry name" value="Anticodon-bd"/>
</dbReference>
<evidence type="ECO:0000256" key="6">
    <source>
        <dbReference type="ARBA" id="ARBA00022840"/>
    </source>
</evidence>
<sequence>MYLSKVFAPRLREVPQDADTISGQLMLRAGLLRKSASGIYTYLNLGLRVKQRIEEIVRQEMDSHGAQEILMPLLMPAEPWQATGRWDLYGDEMFKLTDRKGRSFCLGPTHEELVTSVVGSERHSYKELPFNLYHITNKYRDEIRPRYGLIRSREFTMMDAYSFDRDEASIELNYALMFEAYNNIFHRVGLTFRPIQADSGAIGGSSSHEFTVQADNGECSYAACDNCGYAANLELSKAHPATSPENVTGTPPALESIATPGIHSIEEVTRFFAVDPGTVLKSILYIADDKPWLLVVRGDDDINEVKLRKAVQAREGRLATDEEVLSILGVHPGSVGPMQTAVPVVVDEMVRRDVAYTVGAGKDGFHIRNAFFGRDFDSTVVADIRTVRAGDLCPVCGHPLHTATGIEVGHTFKLGTKYSIPLHASYVDEDGSEKPYFMGCYGIGIGRTLAAIIEQHHDDKGIVWPMSVAPFQVVVVPLNKGDDAVWHAALELYEELEKAGIDVILDDRGESAGVKFNDADLMGFPIQVVVGNSFLKTGNFEVTLRSNKTDKKAVAASEAIAFIIDLVRTTE</sequence>
<evidence type="ECO:0000256" key="4">
    <source>
        <dbReference type="ARBA" id="ARBA00022598"/>
    </source>
</evidence>
<dbReference type="PRINTS" id="PR01046">
    <property type="entry name" value="TRNASYNTHPRO"/>
</dbReference>
<dbReference type="HAMAP" id="MF_01569">
    <property type="entry name" value="Pro_tRNA_synth_type1"/>
    <property type="match status" value="1"/>
</dbReference>
<keyword evidence="5 10" id="KW-0547">Nucleotide-binding</keyword>
<protein>
    <recommendedName>
        <fullName evidence="10">Proline--tRNA ligase</fullName>
        <ecNumber evidence="10">6.1.1.15</ecNumber>
    </recommendedName>
    <alternativeName>
        <fullName evidence="10">Prolyl-tRNA synthetase</fullName>
        <shortName evidence="10">ProRS</shortName>
    </alternativeName>
</protein>
<dbReference type="EC" id="6.1.1.15" evidence="10"/>
<dbReference type="InterPro" id="IPR036621">
    <property type="entry name" value="Anticodon-bd_dom_sf"/>
</dbReference>
<gene>
    <name evidence="10" type="primary">proS</name>
    <name evidence="12" type="ORF">SMC7_00855</name>
</gene>
<dbReference type="InterPro" id="IPR023717">
    <property type="entry name" value="Pro-tRNA-Synthase_IIa_type1"/>
</dbReference>
<keyword evidence="3 10" id="KW-0963">Cytoplasm</keyword>
<dbReference type="Gene3D" id="3.90.960.10">
    <property type="entry name" value="YbaK/aminoacyl-tRNA synthetase-associated domain"/>
    <property type="match status" value="1"/>
</dbReference>
<evidence type="ECO:0000256" key="10">
    <source>
        <dbReference type="HAMAP-Rule" id="MF_01569"/>
    </source>
</evidence>
<keyword evidence="13" id="KW-1185">Reference proteome</keyword>
<dbReference type="AlphaFoldDB" id="A0A398CW01"/>
<evidence type="ECO:0000259" key="11">
    <source>
        <dbReference type="PROSITE" id="PS50862"/>
    </source>
</evidence>
<dbReference type="EMBL" id="QXIS01000004">
    <property type="protein sequence ID" value="RIE06825.1"/>
    <property type="molecule type" value="Genomic_DNA"/>
</dbReference>
<feature type="domain" description="Aminoacyl-transfer RNA synthetases class-II family profile" evidence="11">
    <location>
        <begin position="38"/>
        <end position="465"/>
    </location>
</feature>
<dbReference type="CDD" id="cd00861">
    <property type="entry name" value="ProRS_anticodon_short"/>
    <property type="match status" value="1"/>
</dbReference>
<evidence type="ECO:0000256" key="9">
    <source>
        <dbReference type="ARBA" id="ARBA00047671"/>
    </source>
</evidence>
<dbReference type="InterPro" id="IPR050062">
    <property type="entry name" value="Pro-tRNA_synthetase"/>
</dbReference>
<comment type="caution">
    <text evidence="12">The sequence shown here is derived from an EMBL/GenBank/DDBJ whole genome shotgun (WGS) entry which is preliminary data.</text>
</comment>
<dbReference type="InterPro" id="IPR033730">
    <property type="entry name" value="ProRS_core_prok"/>
</dbReference>
<dbReference type="InterPro" id="IPR004500">
    <property type="entry name" value="Pro-tRNA-synth_IIa_bac-type"/>
</dbReference>
<dbReference type="PROSITE" id="PS50862">
    <property type="entry name" value="AA_TRNA_LIGASE_II"/>
    <property type="match status" value="1"/>
</dbReference>
<dbReference type="Gene3D" id="3.30.930.10">
    <property type="entry name" value="Bira Bifunctional Protein, Domain 2"/>
    <property type="match status" value="2"/>
</dbReference>
<dbReference type="GO" id="GO:0005829">
    <property type="term" value="C:cytosol"/>
    <property type="evidence" value="ECO:0007669"/>
    <property type="project" value="TreeGrafter"/>
</dbReference>
<dbReference type="InterPro" id="IPR044140">
    <property type="entry name" value="ProRS_anticodon_short"/>
</dbReference>
<dbReference type="CDD" id="cd00779">
    <property type="entry name" value="ProRS_core_prok"/>
    <property type="match status" value="1"/>
</dbReference>
<dbReference type="InterPro" id="IPR006195">
    <property type="entry name" value="aa-tRNA-synth_II"/>
</dbReference>
<comment type="catalytic activity">
    <reaction evidence="9 10">
        <text>tRNA(Pro) + L-proline + ATP = L-prolyl-tRNA(Pro) + AMP + diphosphate</text>
        <dbReference type="Rhea" id="RHEA:14305"/>
        <dbReference type="Rhea" id="RHEA-COMP:9700"/>
        <dbReference type="Rhea" id="RHEA-COMP:9702"/>
        <dbReference type="ChEBI" id="CHEBI:30616"/>
        <dbReference type="ChEBI" id="CHEBI:33019"/>
        <dbReference type="ChEBI" id="CHEBI:60039"/>
        <dbReference type="ChEBI" id="CHEBI:78442"/>
        <dbReference type="ChEBI" id="CHEBI:78532"/>
        <dbReference type="ChEBI" id="CHEBI:456215"/>
        <dbReference type="EC" id="6.1.1.15"/>
    </reaction>
</comment>
<dbReference type="NCBIfam" id="TIGR00409">
    <property type="entry name" value="proS_fam_II"/>
    <property type="match status" value="1"/>
</dbReference>
<dbReference type="GO" id="GO:0002161">
    <property type="term" value="F:aminoacyl-tRNA deacylase activity"/>
    <property type="evidence" value="ECO:0007669"/>
    <property type="project" value="InterPro"/>
</dbReference>
<dbReference type="PANTHER" id="PTHR42753">
    <property type="entry name" value="MITOCHONDRIAL RIBOSOME PROTEIN L39/PROLYL-TRNA LIGASE FAMILY MEMBER"/>
    <property type="match status" value="1"/>
</dbReference>